<organism evidence="2 3">
    <name type="scientific">Lentzea aerocolonigenes</name>
    <name type="common">Lechevalieria aerocolonigenes</name>
    <name type="synonym">Saccharothrix aerocolonigenes</name>
    <dbReference type="NCBI Taxonomy" id="68170"/>
    <lineage>
        <taxon>Bacteria</taxon>
        <taxon>Bacillati</taxon>
        <taxon>Actinomycetota</taxon>
        <taxon>Actinomycetes</taxon>
        <taxon>Pseudonocardiales</taxon>
        <taxon>Pseudonocardiaceae</taxon>
        <taxon>Lentzea</taxon>
    </lineage>
</organism>
<keyword evidence="3" id="KW-1185">Reference proteome</keyword>
<name>A0A0F0GKB7_LENAE</name>
<proteinExistence type="predicted"/>
<sequence length="427" mass="46330">MTLTRRRFLTGTAAVAATALGAGACSSPTTANPGRITLWYGTNSVSEKLLAEAVERFPAQKLTPSKVSGELNQRLLAALSGEAYLPDITLIGDGISTYFSATDRFADLNALGARQDEPRYLPWKWQAGRSPDGFQLGFPIDIGPAALYYRADLFGEAGLPTDPRAVSSALSTWDDYFEFAERVKDKLPGRYLITDTKMVFTYSLAQEKQKYLDRQNRYLADQSQVRRAWDRAVKAFQMGLTAGYAGSASGEGVDRLAAWNNGKEVSFVNASWITGSLKQSAPGTSGKWRVCGAPGGSGNQGGSFLAITKYCPDPQGAYEIVKWLLSPENQAAAYQELGLFPSSPAAFDDPRALAPEEFFGGQVTMEVFAEIASGVQAVYFSPYDISISDTYTDELTNVESAGKDPDQAWEDAQTAVERLLRRQGVLA</sequence>
<keyword evidence="1" id="KW-0732">Signal</keyword>
<comment type="caution">
    <text evidence="2">The sequence shown here is derived from an EMBL/GenBank/DDBJ whole genome shotgun (WGS) entry which is preliminary data.</text>
</comment>
<dbReference type="OrthoDB" id="3226017at2"/>
<feature type="chain" id="PRO_5002440960" description="ABC transporter substrate-binding protein" evidence="1">
    <location>
        <begin position="25"/>
        <end position="427"/>
    </location>
</feature>
<dbReference type="RefSeq" id="WP_045317005.1">
    <property type="nucleotide sequence ID" value="NZ_JYJG01000394.1"/>
</dbReference>
<evidence type="ECO:0000256" key="1">
    <source>
        <dbReference type="SAM" id="SignalP"/>
    </source>
</evidence>
<dbReference type="EMBL" id="JYJG01000394">
    <property type="protein sequence ID" value="KJK41249.1"/>
    <property type="molecule type" value="Genomic_DNA"/>
</dbReference>
<dbReference type="PANTHER" id="PTHR43649:SF32">
    <property type="entry name" value="SUGAR BINDING SECRETED PROTEIN"/>
    <property type="match status" value="1"/>
</dbReference>
<evidence type="ECO:0000313" key="3">
    <source>
        <dbReference type="Proteomes" id="UP000033393"/>
    </source>
</evidence>
<dbReference type="PATRIC" id="fig|68170.10.peg.699"/>
<dbReference type="PANTHER" id="PTHR43649">
    <property type="entry name" value="ARABINOSE-BINDING PROTEIN-RELATED"/>
    <property type="match status" value="1"/>
</dbReference>
<dbReference type="PROSITE" id="PS51257">
    <property type="entry name" value="PROKAR_LIPOPROTEIN"/>
    <property type="match status" value="1"/>
</dbReference>
<protein>
    <recommendedName>
        <fullName evidence="4">ABC transporter substrate-binding protein</fullName>
    </recommendedName>
</protein>
<gene>
    <name evidence="2" type="ORF">UK23_39945</name>
</gene>
<dbReference type="PROSITE" id="PS51318">
    <property type="entry name" value="TAT"/>
    <property type="match status" value="1"/>
</dbReference>
<dbReference type="InterPro" id="IPR006311">
    <property type="entry name" value="TAT_signal"/>
</dbReference>
<dbReference type="Proteomes" id="UP000033393">
    <property type="component" value="Unassembled WGS sequence"/>
</dbReference>
<evidence type="ECO:0000313" key="2">
    <source>
        <dbReference type="EMBL" id="KJK41249.1"/>
    </source>
</evidence>
<dbReference type="SUPFAM" id="SSF53850">
    <property type="entry name" value="Periplasmic binding protein-like II"/>
    <property type="match status" value="1"/>
</dbReference>
<dbReference type="Pfam" id="PF13416">
    <property type="entry name" value="SBP_bac_8"/>
    <property type="match status" value="1"/>
</dbReference>
<dbReference type="Gene3D" id="3.40.190.10">
    <property type="entry name" value="Periplasmic binding protein-like II"/>
    <property type="match status" value="1"/>
</dbReference>
<dbReference type="AlphaFoldDB" id="A0A0F0GKB7"/>
<evidence type="ECO:0008006" key="4">
    <source>
        <dbReference type="Google" id="ProtNLM"/>
    </source>
</evidence>
<accession>A0A0F0GKB7</accession>
<reference evidence="2 3" key="1">
    <citation type="submission" date="2015-02" db="EMBL/GenBank/DDBJ databases">
        <authorList>
            <person name="Ju K.-S."/>
            <person name="Doroghazi J.R."/>
            <person name="Metcalf W."/>
        </authorList>
    </citation>
    <scope>NUCLEOTIDE SEQUENCE [LARGE SCALE GENOMIC DNA]</scope>
    <source>
        <strain evidence="2 3">NRRL B-16140</strain>
    </source>
</reference>
<feature type="signal peptide" evidence="1">
    <location>
        <begin position="1"/>
        <end position="24"/>
    </location>
</feature>
<dbReference type="InterPro" id="IPR006059">
    <property type="entry name" value="SBP"/>
</dbReference>
<dbReference type="InterPro" id="IPR050490">
    <property type="entry name" value="Bact_solute-bd_prot1"/>
</dbReference>